<evidence type="ECO:0000313" key="2">
    <source>
        <dbReference type="EMBL" id="MCY0388533.1"/>
    </source>
</evidence>
<reference evidence="2" key="1">
    <citation type="submission" date="2022-11" db="EMBL/GenBank/DDBJ databases">
        <title>Robbsia betulipollinis sp. nov., isolated from pollen of birch (Betula pendula).</title>
        <authorList>
            <person name="Shi H."/>
            <person name="Ambika Manirajan B."/>
            <person name="Ratering S."/>
            <person name="Geissler-Plaum R."/>
            <person name="Schnell S."/>
        </authorList>
    </citation>
    <scope>NUCLEOTIDE SEQUENCE</scope>
    <source>
        <strain evidence="2">Bb-Pol-6</strain>
    </source>
</reference>
<gene>
    <name evidence="2" type="ORF">OVY01_15190</name>
</gene>
<sequence length="119" mass="13132">MTHAAREVQADVGDISRIIAESVVDKIIHADELARIESASKAAQCSIQRLTETSRYLHHARAKRRRKLLRSDNNETGAAQGDVRSAGVPCAHRMDQRSLSTVLRPWHGQSGGVRRRGVA</sequence>
<evidence type="ECO:0000313" key="3">
    <source>
        <dbReference type="Proteomes" id="UP001082899"/>
    </source>
</evidence>
<name>A0ABT3ZRM0_9BURK</name>
<evidence type="ECO:0000256" key="1">
    <source>
        <dbReference type="SAM" id="MobiDB-lite"/>
    </source>
</evidence>
<keyword evidence="3" id="KW-1185">Reference proteome</keyword>
<feature type="region of interest" description="Disordered" evidence="1">
    <location>
        <begin position="63"/>
        <end position="88"/>
    </location>
</feature>
<comment type="caution">
    <text evidence="2">The sequence shown here is derived from an EMBL/GenBank/DDBJ whole genome shotgun (WGS) entry which is preliminary data.</text>
</comment>
<dbReference type="EMBL" id="JAPMXC010000005">
    <property type="protein sequence ID" value="MCY0388533.1"/>
    <property type="molecule type" value="Genomic_DNA"/>
</dbReference>
<dbReference type="Proteomes" id="UP001082899">
    <property type="component" value="Unassembled WGS sequence"/>
</dbReference>
<accession>A0ABT3ZRM0</accession>
<organism evidence="2 3">
    <name type="scientific">Robbsia betulipollinis</name>
    <dbReference type="NCBI Taxonomy" id="2981849"/>
    <lineage>
        <taxon>Bacteria</taxon>
        <taxon>Pseudomonadati</taxon>
        <taxon>Pseudomonadota</taxon>
        <taxon>Betaproteobacteria</taxon>
        <taxon>Burkholderiales</taxon>
        <taxon>Burkholderiaceae</taxon>
        <taxon>Robbsia</taxon>
    </lineage>
</organism>
<proteinExistence type="predicted"/>
<protein>
    <submittedName>
        <fullName evidence="2">Uncharacterized protein</fullName>
    </submittedName>
</protein>
<dbReference type="RefSeq" id="WP_267848426.1">
    <property type="nucleotide sequence ID" value="NZ_JAPMXC010000005.1"/>
</dbReference>